<dbReference type="GO" id="GO:0043386">
    <property type="term" value="P:mycotoxin biosynthetic process"/>
    <property type="evidence" value="ECO:0007669"/>
    <property type="project" value="InterPro"/>
</dbReference>
<reference evidence="5" key="1">
    <citation type="submission" date="2019-01" db="EMBL/GenBank/DDBJ databases">
        <title>Draft genome sequences of three monokaryotic isolates of the white-rot basidiomycete fungus Dichomitus squalens.</title>
        <authorList>
            <consortium name="DOE Joint Genome Institute"/>
            <person name="Lopez S.C."/>
            <person name="Andreopoulos B."/>
            <person name="Pangilinan J."/>
            <person name="Lipzen A."/>
            <person name="Riley R."/>
            <person name="Ahrendt S."/>
            <person name="Ng V."/>
            <person name="Barry K."/>
            <person name="Daum C."/>
            <person name="Grigoriev I.V."/>
            <person name="Hilden K.S."/>
            <person name="Makela M.R."/>
            <person name="de Vries R.P."/>
        </authorList>
    </citation>
    <scope>NUCLEOTIDE SEQUENCE [LARGE SCALE GENOMIC DNA]</scope>
    <source>
        <strain evidence="5">OM18370.1</strain>
    </source>
</reference>
<gene>
    <name evidence="5" type="ORF">BD311DRAFT_727002</name>
</gene>
<dbReference type="AlphaFoldDB" id="A0A4Q9MIX3"/>
<comment type="similarity">
    <text evidence="3">Belongs to the ustYa family.</text>
</comment>
<evidence type="ECO:0000256" key="4">
    <source>
        <dbReference type="SAM" id="Phobius"/>
    </source>
</evidence>
<evidence type="ECO:0000313" key="5">
    <source>
        <dbReference type="EMBL" id="TBU25941.1"/>
    </source>
</evidence>
<sequence length="219" mass="24583">MALASDPKSVIRLLTYALVFMTAVNVVFLGIIVNVFDKLVPPPRVYSYIGDDFPSQLPVKLPSVGLALNNPAPHFSLLSDEEWGAQYPGETVGFTDLGPMNRTFFPSMLHQMHCLDVIRVGMATNRTGFARHVEHCTRYLRQIVLCNSDVTLEPAYREEKDGDWMWAADGINSIHRCKDWTVVRKYLEDHPAKSPVPPADGKINPDETYEHVVKLKGGM</sequence>
<name>A0A4Q9MIX3_9APHY</name>
<keyword evidence="4" id="KW-0812">Transmembrane</keyword>
<keyword evidence="4" id="KW-1133">Transmembrane helix</keyword>
<dbReference type="EMBL" id="ML143453">
    <property type="protein sequence ID" value="TBU25941.1"/>
    <property type="molecule type" value="Genomic_DNA"/>
</dbReference>
<protein>
    <submittedName>
        <fullName evidence="5">Uncharacterized protein</fullName>
    </submittedName>
</protein>
<evidence type="ECO:0000256" key="3">
    <source>
        <dbReference type="ARBA" id="ARBA00035112"/>
    </source>
</evidence>
<organism evidence="5">
    <name type="scientific">Dichomitus squalens</name>
    <dbReference type="NCBI Taxonomy" id="114155"/>
    <lineage>
        <taxon>Eukaryota</taxon>
        <taxon>Fungi</taxon>
        <taxon>Dikarya</taxon>
        <taxon>Basidiomycota</taxon>
        <taxon>Agaricomycotina</taxon>
        <taxon>Agaricomycetes</taxon>
        <taxon>Polyporales</taxon>
        <taxon>Polyporaceae</taxon>
        <taxon>Dichomitus</taxon>
    </lineage>
</organism>
<proteinExistence type="inferred from homology"/>
<accession>A0A4Q9MIX3</accession>
<dbReference type="Proteomes" id="UP000292957">
    <property type="component" value="Unassembled WGS sequence"/>
</dbReference>
<dbReference type="Pfam" id="PF11807">
    <property type="entry name" value="UstYa"/>
    <property type="match status" value="1"/>
</dbReference>
<keyword evidence="2" id="KW-0560">Oxidoreductase</keyword>
<evidence type="ECO:0000256" key="2">
    <source>
        <dbReference type="ARBA" id="ARBA00023002"/>
    </source>
</evidence>
<feature type="transmembrane region" description="Helical" evidence="4">
    <location>
        <begin position="13"/>
        <end position="36"/>
    </location>
</feature>
<dbReference type="PANTHER" id="PTHR33365">
    <property type="entry name" value="YALI0B05434P"/>
    <property type="match status" value="1"/>
</dbReference>
<dbReference type="InterPro" id="IPR021765">
    <property type="entry name" value="UstYa-like"/>
</dbReference>
<dbReference type="PANTHER" id="PTHR33365:SF11">
    <property type="entry name" value="TAT PATHWAY SIGNAL SEQUENCE"/>
    <property type="match status" value="1"/>
</dbReference>
<evidence type="ECO:0000256" key="1">
    <source>
        <dbReference type="ARBA" id="ARBA00004685"/>
    </source>
</evidence>
<keyword evidence="4" id="KW-0472">Membrane</keyword>
<comment type="pathway">
    <text evidence="1">Mycotoxin biosynthesis.</text>
</comment>
<dbReference type="GO" id="GO:0016491">
    <property type="term" value="F:oxidoreductase activity"/>
    <property type="evidence" value="ECO:0007669"/>
    <property type="project" value="UniProtKB-KW"/>
</dbReference>
<dbReference type="OrthoDB" id="3687641at2759"/>